<evidence type="ECO:0000256" key="1">
    <source>
        <dbReference type="SAM" id="MobiDB-lite"/>
    </source>
</evidence>
<accession>A0AAD5X2F5</accession>
<feature type="compositionally biased region" description="Polar residues" evidence="1">
    <location>
        <begin position="34"/>
        <end position="49"/>
    </location>
</feature>
<dbReference type="Proteomes" id="UP001212841">
    <property type="component" value="Unassembled WGS sequence"/>
</dbReference>
<comment type="caution">
    <text evidence="2">The sequence shown here is derived from an EMBL/GenBank/DDBJ whole genome shotgun (WGS) entry which is preliminary data.</text>
</comment>
<proteinExistence type="predicted"/>
<protein>
    <submittedName>
        <fullName evidence="2">Uncharacterized protein</fullName>
    </submittedName>
</protein>
<sequence length="175" mass="18531">MAYPSVLTTFEKGERERKGSMSSSIGSTLPPYVSPSSGGSITNSVSTPPRGSGRSEDGRRGRERSVSSVSQQRRARSHSRGNSGSQGNLVYGGGGGEDIPPMPHTPQRNRLASASQGSLTPVPYMPQRNRSESAISRKLSSHNIGTGPGGITNYSSHYVASSLLERTLRTGSPER</sequence>
<feature type="non-terminal residue" evidence="2">
    <location>
        <position position="175"/>
    </location>
</feature>
<gene>
    <name evidence="2" type="ORF">HK097_007150</name>
</gene>
<keyword evidence="3" id="KW-1185">Reference proteome</keyword>
<evidence type="ECO:0000313" key="3">
    <source>
        <dbReference type="Proteomes" id="UP001212841"/>
    </source>
</evidence>
<name>A0AAD5X2F5_9FUNG</name>
<dbReference type="AlphaFoldDB" id="A0AAD5X2F5"/>
<organism evidence="2 3">
    <name type="scientific">Rhizophlyctis rosea</name>
    <dbReference type="NCBI Taxonomy" id="64517"/>
    <lineage>
        <taxon>Eukaryota</taxon>
        <taxon>Fungi</taxon>
        <taxon>Fungi incertae sedis</taxon>
        <taxon>Chytridiomycota</taxon>
        <taxon>Chytridiomycota incertae sedis</taxon>
        <taxon>Chytridiomycetes</taxon>
        <taxon>Rhizophlyctidales</taxon>
        <taxon>Rhizophlyctidaceae</taxon>
        <taxon>Rhizophlyctis</taxon>
    </lineage>
</organism>
<feature type="region of interest" description="Disordered" evidence="1">
    <location>
        <begin position="1"/>
        <end position="155"/>
    </location>
</feature>
<reference evidence="2" key="1">
    <citation type="submission" date="2020-05" db="EMBL/GenBank/DDBJ databases">
        <title>Phylogenomic resolution of chytrid fungi.</title>
        <authorList>
            <person name="Stajich J.E."/>
            <person name="Amses K."/>
            <person name="Simmons R."/>
            <person name="Seto K."/>
            <person name="Myers J."/>
            <person name="Bonds A."/>
            <person name="Quandt C.A."/>
            <person name="Barry K."/>
            <person name="Liu P."/>
            <person name="Grigoriev I."/>
            <person name="Longcore J.E."/>
            <person name="James T.Y."/>
        </authorList>
    </citation>
    <scope>NUCLEOTIDE SEQUENCE</scope>
    <source>
        <strain evidence="2">JEL0318</strain>
    </source>
</reference>
<evidence type="ECO:0000313" key="2">
    <source>
        <dbReference type="EMBL" id="KAJ3051834.1"/>
    </source>
</evidence>
<feature type="compositionally biased region" description="Polar residues" evidence="1">
    <location>
        <begin position="106"/>
        <end position="119"/>
    </location>
</feature>
<feature type="compositionally biased region" description="Basic and acidic residues" evidence="1">
    <location>
        <begin position="53"/>
        <end position="65"/>
    </location>
</feature>
<dbReference type="EMBL" id="JADGJD010000353">
    <property type="protein sequence ID" value="KAJ3051834.1"/>
    <property type="molecule type" value="Genomic_DNA"/>
</dbReference>